<accession>A0A4U2ZL91</accession>
<evidence type="ECO:0000313" key="2">
    <source>
        <dbReference type="Proteomes" id="UP000305524"/>
    </source>
</evidence>
<dbReference type="Proteomes" id="UP000305524">
    <property type="component" value="Unassembled WGS sequence"/>
</dbReference>
<proteinExistence type="predicted"/>
<comment type="caution">
    <text evidence="1">The sequence shown here is derived from an EMBL/GenBank/DDBJ whole genome shotgun (WGS) entry which is preliminary data.</text>
</comment>
<dbReference type="EMBL" id="SZOD01001479">
    <property type="protein sequence ID" value="TKI75916.1"/>
    <property type="molecule type" value="Genomic_DNA"/>
</dbReference>
<organism evidence="1 2">
    <name type="scientific">Bacillus mycoides</name>
    <dbReference type="NCBI Taxonomy" id="1405"/>
    <lineage>
        <taxon>Bacteria</taxon>
        <taxon>Bacillati</taxon>
        <taxon>Bacillota</taxon>
        <taxon>Bacilli</taxon>
        <taxon>Bacillales</taxon>
        <taxon>Bacillaceae</taxon>
        <taxon>Bacillus</taxon>
        <taxon>Bacillus cereus group</taxon>
    </lineage>
</organism>
<name>A0A4U2ZL91_BACMY</name>
<feature type="non-terminal residue" evidence="1">
    <location>
        <position position="1"/>
    </location>
</feature>
<evidence type="ECO:0000313" key="1">
    <source>
        <dbReference type="EMBL" id="TKI75916.1"/>
    </source>
</evidence>
<gene>
    <name evidence="1" type="ORF">FC701_35505</name>
</gene>
<sequence>PQERPGVLFFDHKNHRLVNVAVTRARGKFIQLSDCHYMRKNLSRKQALSQLTAHIERHGDVYDRTTSRQLWERKISKRLRWFMEMNLEEPKGLLKDILAAKRKIIISLPSTRQVDKRVWQALMRTNAQITVYSDGPVPLKNIKLQRQNKAFPFIVIDDEIFWAGAPLTSQMMFEGSMEFPYICARLQAPETIGVLKGFLDIR</sequence>
<dbReference type="AlphaFoldDB" id="A0A4U2ZL91"/>
<reference evidence="1 2" key="1">
    <citation type="journal article" date="2019" name="Environ. Microbiol.">
        <title>An active ?-lactamase is a part of an orchestrated cell wall stress resistance network of Bacillus subtilis and related rhizosphere species.</title>
        <authorList>
            <person name="Bucher T."/>
            <person name="Keren-Paz A."/>
            <person name="Hausser J."/>
            <person name="Olender T."/>
            <person name="Cytryn E."/>
            <person name="Kolodkin-Gal I."/>
        </authorList>
    </citation>
    <scope>NUCLEOTIDE SEQUENCE [LARGE SCALE GENOMIC DNA]</scope>
    <source>
        <strain evidence="1 2">I186</strain>
    </source>
</reference>
<protein>
    <submittedName>
        <fullName evidence="1">Disulfide oxidoreductase</fullName>
    </submittedName>
</protein>